<dbReference type="Proteomes" id="UP000602510">
    <property type="component" value="Unassembled WGS sequence"/>
</dbReference>
<name>A0A833WM69_PHYIN</name>
<keyword evidence="3" id="KW-1185">Reference proteome</keyword>
<comment type="caution">
    <text evidence="1">The sequence shown here is derived from an EMBL/GenBank/DDBJ whole genome shotgun (WGS) entry which is preliminary data.</text>
</comment>
<dbReference type="Proteomes" id="UP000704712">
    <property type="component" value="Unassembled WGS sequence"/>
</dbReference>
<protein>
    <submittedName>
        <fullName evidence="1">Uncharacterized protein</fullName>
    </submittedName>
</protein>
<evidence type="ECO:0000313" key="3">
    <source>
        <dbReference type="Proteomes" id="UP000602510"/>
    </source>
</evidence>
<evidence type="ECO:0000313" key="1">
    <source>
        <dbReference type="EMBL" id="KAF4041795.1"/>
    </source>
</evidence>
<accession>A0A833WM69</accession>
<reference evidence="1" key="1">
    <citation type="submission" date="2020-04" db="EMBL/GenBank/DDBJ databases">
        <title>Hybrid Assembly of Korean Phytophthora infestans isolates.</title>
        <authorList>
            <person name="Prokchorchik M."/>
            <person name="Lee Y."/>
            <person name="Seo J."/>
            <person name="Cho J.-H."/>
            <person name="Park Y.-E."/>
            <person name="Jang D.-C."/>
            <person name="Im J.-S."/>
            <person name="Choi J.-G."/>
            <person name="Park H.-J."/>
            <person name="Lee G.-B."/>
            <person name="Lee Y.-G."/>
            <person name="Hong S.-Y."/>
            <person name="Cho K."/>
            <person name="Sohn K.H."/>
        </authorList>
    </citation>
    <scope>NUCLEOTIDE SEQUENCE</scope>
    <source>
        <strain evidence="1">KR_1_A1</strain>
        <strain evidence="2">KR_2_A2</strain>
    </source>
</reference>
<organism evidence="1 3">
    <name type="scientific">Phytophthora infestans</name>
    <name type="common">Potato late blight agent</name>
    <name type="synonym">Botrytis infestans</name>
    <dbReference type="NCBI Taxonomy" id="4787"/>
    <lineage>
        <taxon>Eukaryota</taxon>
        <taxon>Sar</taxon>
        <taxon>Stramenopiles</taxon>
        <taxon>Oomycota</taxon>
        <taxon>Peronosporomycetes</taxon>
        <taxon>Peronosporales</taxon>
        <taxon>Peronosporaceae</taxon>
        <taxon>Phytophthora</taxon>
    </lineage>
</organism>
<evidence type="ECO:0000313" key="2">
    <source>
        <dbReference type="EMBL" id="KAF4137561.1"/>
    </source>
</evidence>
<sequence>MDGGTHDTEPSPITATVPVANLRLKTKMALTTCPLVQMGDALLGQLARALVLLVALAAPTTMAKDICWDYSDEDMGPLVPEWSSEPRNNFFNWRQSLPNVSKKVIINFNLENMVCFCPPYSI</sequence>
<proteinExistence type="predicted"/>
<gene>
    <name evidence="1" type="ORF">GN244_ATG05831</name>
    <name evidence="2" type="ORF">GN958_ATG13243</name>
</gene>
<dbReference type="EMBL" id="WSZM01000111">
    <property type="protein sequence ID" value="KAF4041795.1"/>
    <property type="molecule type" value="Genomic_DNA"/>
</dbReference>
<dbReference type="EMBL" id="JAACNO010001787">
    <property type="protein sequence ID" value="KAF4137561.1"/>
    <property type="molecule type" value="Genomic_DNA"/>
</dbReference>
<dbReference type="AlphaFoldDB" id="A0A833WM69"/>